<dbReference type="OrthoDB" id="9812123at2"/>
<evidence type="ECO:0000256" key="13">
    <source>
        <dbReference type="RuleBase" id="RU000504"/>
    </source>
</evidence>
<protein>
    <recommendedName>
        <fullName evidence="3 12">Pyruvate kinase</fullName>
        <ecNumber evidence="3 12">2.7.1.40</ecNumber>
    </recommendedName>
</protein>
<dbReference type="Gene3D" id="3.40.1380.20">
    <property type="entry name" value="Pyruvate kinase, C-terminal domain"/>
    <property type="match status" value="1"/>
</dbReference>
<keyword evidence="5" id="KW-0479">Metal-binding</keyword>
<dbReference type="InterPro" id="IPR015806">
    <property type="entry name" value="Pyrv_Knase_insert_dom_sf"/>
</dbReference>
<evidence type="ECO:0000256" key="10">
    <source>
        <dbReference type="ARBA" id="ARBA00023152"/>
    </source>
</evidence>
<dbReference type="GO" id="GO:0000287">
    <property type="term" value="F:magnesium ion binding"/>
    <property type="evidence" value="ECO:0007669"/>
    <property type="project" value="UniProtKB-UniRule"/>
</dbReference>
<keyword evidence="4 13" id="KW-0808">Transferase</keyword>
<evidence type="ECO:0000256" key="8">
    <source>
        <dbReference type="ARBA" id="ARBA00022840"/>
    </source>
</evidence>
<feature type="domain" description="Pyruvate kinase barrel" evidence="14">
    <location>
        <begin position="4"/>
        <end position="329"/>
    </location>
</feature>
<evidence type="ECO:0000313" key="16">
    <source>
        <dbReference type="EMBL" id="TSH94457.1"/>
    </source>
</evidence>
<dbReference type="AlphaFoldDB" id="A0A556ANJ7"/>
<dbReference type="InterPro" id="IPR001697">
    <property type="entry name" value="Pyr_Knase"/>
</dbReference>
<keyword evidence="11 16" id="KW-0670">Pyruvate</keyword>
<evidence type="ECO:0000256" key="7">
    <source>
        <dbReference type="ARBA" id="ARBA00022777"/>
    </source>
</evidence>
<dbReference type="InterPro" id="IPR015813">
    <property type="entry name" value="Pyrv/PenolPyrv_kinase-like_dom"/>
</dbReference>
<evidence type="ECO:0000256" key="2">
    <source>
        <dbReference type="ARBA" id="ARBA00008663"/>
    </source>
</evidence>
<evidence type="ECO:0000256" key="4">
    <source>
        <dbReference type="ARBA" id="ARBA00022679"/>
    </source>
</evidence>
<dbReference type="InterPro" id="IPR040442">
    <property type="entry name" value="Pyrv_kinase-like_dom_sf"/>
</dbReference>
<organism evidence="16 17">
    <name type="scientific">Verticiella sediminum</name>
    <dbReference type="NCBI Taxonomy" id="1247510"/>
    <lineage>
        <taxon>Bacteria</taxon>
        <taxon>Pseudomonadati</taxon>
        <taxon>Pseudomonadota</taxon>
        <taxon>Betaproteobacteria</taxon>
        <taxon>Burkholderiales</taxon>
        <taxon>Alcaligenaceae</taxon>
        <taxon>Verticiella</taxon>
    </lineage>
</organism>
<dbReference type="UniPathway" id="UPA00109">
    <property type="reaction ID" value="UER00188"/>
</dbReference>
<dbReference type="InterPro" id="IPR015793">
    <property type="entry name" value="Pyrv_Knase_brl"/>
</dbReference>
<dbReference type="Gene3D" id="3.20.20.60">
    <property type="entry name" value="Phosphoenolpyruvate-binding domains"/>
    <property type="match status" value="1"/>
</dbReference>
<proteinExistence type="inferred from homology"/>
<comment type="similarity">
    <text evidence="2 13">Belongs to the pyruvate kinase family.</text>
</comment>
<dbReference type="InterPro" id="IPR011037">
    <property type="entry name" value="Pyrv_Knase-like_insert_dom_sf"/>
</dbReference>
<dbReference type="PANTHER" id="PTHR11817">
    <property type="entry name" value="PYRUVATE KINASE"/>
    <property type="match status" value="1"/>
</dbReference>
<name>A0A556ANJ7_9BURK</name>
<dbReference type="NCBIfam" id="TIGR01064">
    <property type="entry name" value="pyruv_kin"/>
    <property type="match status" value="1"/>
</dbReference>
<dbReference type="GO" id="GO:0005524">
    <property type="term" value="F:ATP binding"/>
    <property type="evidence" value="ECO:0007669"/>
    <property type="project" value="UniProtKB-KW"/>
</dbReference>
<dbReference type="Gene3D" id="2.40.33.10">
    <property type="entry name" value="PK beta-barrel domain-like"/>
    <property type="match status" value="1"/>
</dbReference>
<dbReference type="PRINTS" id="PR01050">
    <property type="entry name" value="PYRUVTKNASE"/>
</dbReference>
<evidence type="ECO:0000256" key="1">
    <source>
        <dbReference type="ARBA" id="ARBA00004997"/>
    </source>
</evidence>
<comment type="catalytic activity">
    <reaction evidence="13">
        <text>pyruvate + ATP = phosphoenolpyruvate + ADP + H(+)</text>
        <dbReference type="Rhea" id="RHEA:18157"/>
        <dbReference type="ChEBI" id="CHEBI:15361"/>
        <dbReference type="ChEBI" id="CHEBI:15378"/>
        <dbReference type="ChEBI" id="CHEBI:30616"/>
        <dbReference type="ChEBI" id="CHEBI:58702"/>
        <dbReference type="ChEBI" id="CHEBI:456216"/>
        <dbReference type="EC" id="2.7.1.40"/>
    </reaction>
</comment>
<keyword evidence="17" id="KW-1185">Reference proteome</keyword>
<dbReference type="GO" id="GO:0030955">
    <property type="term" value="F:potassium ion binding"/>
    <property type="evidence" value="ECO:0007669"/>
    <property type="project" value="UniProtKB-UniRule"/>
</dbReference>
<reference evidence="16 17" key="1">
    <citation type="submission" date="2019-07" db="EMBL/GenBank/DDBJ databases">
        <title>Qingshengfaniella alkalisoli gen. nov., sp. nov., isolated from saline soil.</title>
        <authorList>
            <person name="Xu L."/>
            <person name="Huang X.-X."/>
            <person name="Sun J.-Q."/>
        </authorList>
    </citation>
    <scope>NUCLEOTIDE SEQUENCE [LARGE SCALE GENOMIC DNA]</scope>
    <source>
        <strain evidence="16 17">DSM 27279</strain>
    </source>
</reference>
<evidence type="ECO:0000256" key="3">
    <source>
        <dbReference type="ARBA" id="ARBA00012142"/>
    </source>
</evidence>
<evidence type="ECO:0000256" key="5">
    <source>
        <dbReference type="ARBA" id="ARBA00022723"/>
    </source>
</evidence>
<evidence type="ECO:0000259" key="15">
    <source>
        <dbReference type="Pfam" id="PF02887"/>
    </source>
</evidence>
<evidence type="ECO:0000313" key="17">
    <source>
        <dbReference type="Proteomes" id="UP000318405"/>
    </source>
</evidence>
<dbReference type="EC" id="2.7.1.40" evidence="3 12"/>
<dbReference type="InterPro" id="IPR015795">
    <property type="entry name" value="Pyrv_Knase_C"/>
</dbReference>
<evidence type="ECO:0000259" key="14">
    <source>
        <dbReference type="Pfam" id="PF00224"/>
    </source>
</evidence>
<dbReference type="GO" id="GO:0016301">
    <property type="term" value="F:kinase activity"/>
    <property type="evidence" value="ECO:0007669"/>
    <property type="project" value="UniProtKB-KW"/>
</dbReference>
<dbReference type="EMBL" id="VLTJ01000024">
    <property type="protein sequence ID" value="TSH94457.1"/>
    <property type="molecule type" value="Genomic_DNA"/>
</dbReference>
<keyword evidence="8" id="KW-0067">ATP-binding</keyword>
<evidence type="ECO:0000256" key="11">
    <source>
        <dbReference type="ARBA" id="ARBA00023317"/>
    </source>
</evidence>
<dbReference type="Pfam" id="PF00224">
    <property type="entry name" value="PK"/>
    <property type="match status" value="1"/>
</dbReference>
<comment type="pathway">
    <text evidence="1 13">Carbohydrate degradation; glycolysis; pyruvate from D-glyceraldehyde 3-phosphate: step 5/5.</text>
</comment>
<comment type="caution">
    <text evidence="16">The sequence shown here is derived from an EMBL/GenBank/DDBJ whole genome shotgun (WGS) entry which is preliminary data.</text>
</comment>
<dbReference type="Pfam" id="PF02887">
    <property type="entry name" value="PK_C"/>
    <property type="match status" value="1"/>
</dbReference>
<feature type="domain" description="Pyruvate kinase C-terminal" evidence="15">
    <location>
        <begin position="361"/>
        <end position="473"/>
    </location>
</feature>
<keyword evidence="9 13" id="KW-0460">Magnesium</keyword>
<gene>
    <name evidence="16" type="primary">pyk</name>
    <name evidence="16" type="ORF">FOZ76_12060</name>
</gene>
<keyword evidence="6" id="KW-0547">Nucleotide-binding</keyword>
<dbReference type="FunFam" id="2.40.33.10:FF:000001">
    <property type="entry name" value="Pyruvate kinase"/>
    <property type="match status" value="1"/>
</dbReference>
<dbReference type="Proteomes" id="UP000318405">
    <property type="component" value="Unassembled WGS sequence"/>
</dbReference>
<dbReference type="SUPFAM" id="SSF50800">
    <property type="entry name" value="PK beta-barrel domain-like"/>
    <property type="match status" value="1"/>
</dbReference>
<dbReference type="InterPro" id="IPR036918">
    <property type="entry name" value="Pyrv_Knase_C_sf"/>
</dbReference>
<evidence type="ECO:0000256" key="12">
    <source>
        <dbReference type="NCBIfam" id="TIGR01064"/>
    </source>
</evidence>
<keyword evidence="10 13" id="KW-0324">Glycolysis</keyword>
<dbReference type="NCBIfam" id="NF004491">
    <property type="entry name" value="PRK05826.1"/>
    <property type="match status" value="1"/>
</dbReference>
<accession>A0A556ANJ7</accession>
<dbReference type="RefSeq" id="WP_143948518.1">
    <property type="nucleotide sequence ID" value="NZ_BAABMB010000001.1"/>
</dbReference>
<sequence>MQARRTKIVATLGPSSSSPERIEALVLAGMDVARLNFSHGTADEHRQRAELVREHARRHGRYVALMADLQGPKIRIGRFAAGRVELCEGQSFDLWTSPDAGLGTPAGVGVDFAPLTRDCGAGDELLLDDGRIVLRVEKVEPDCVRTTVAVGGELSDHKGINRRGGGLSAPALTEKDHRDIGHAARIGVDFVAVSFPRRGQDIEQARRLVRAAGSSAWLIAKIERAEVVADDEALEDIIAASDGVMVARGDLGVEVGDAELVAIQKRIIGHARRCNKLVITATQMMESMVASPMPTRAEVSDVANAVLDYTDAVMLSAESASGRYPVGAVQAMARVCLGAERHASTDESTHRLGEVIERGDEAIALSAMYAANHFSGVAAVVSLTESGHTPLIMSRIRSAVPIYAFSRHATTLRRMTLVRGVSPVPFDAGEYPESRLPAAIIAELGHRGLVAQGDWVVLTRGDLEAGVGGTNAMTLWRVPGDAVGDGD</sequence>
<evidence type="ECO:0000256" key="6">
    <source>
        <dbReference type="ARBA" id="ARBA00022741"/>
    </source>
</evidence>
<keyword evidence="7 13" id="KW-0418">Kinase</keyword>
<dbReference type="SUPFAM" id="SSF51621">
    <property type="entry name" value="Phosphoenolpyruvate/pyruvate domain"/>
    <property type="match status" value="1"/>
</dbReference>
<dbReference type="SUPFAM" id="SSF52935">
    <property type="entry name" value="PK C-terminal domain-like"/>
    <property type="match status" value="1"/>
</dbReference>
<dbReference type="GO" id="GO:0004743">
    <property type="term" value="F:pyruvate kinase activity"/>
    <property type="evidence" value="ECO:0007669"/>
    <property type="project" value="UniProtKB-UniRule"/>
</dbReference>
<evidence type="ECO:0000256" key="9">
    <source>
        <dbReference type="ARBA" id="ARBA00022842"/>
    </source>
</evidence>